<name>A0A1L7CTF6_9CORY</name>
<feature type="transmembrane region" description="Helical" evidence="9">
    <location>
        <begin position="12"/>
        <end position="28"/>
    </location>
</feature>
<keyword evidence="4" id="KW-1003">Cell membrane</keyword>
<evidence type="ECO:0000313" key="11">
    <source>
        <dbReference type="Proteomes" id="UP000185434"/>
    </source>
</evidence>
<keyword evidence="5" id="KW-0997">Cell inner membrane</keyword>
<dbReference type="PANTHER" id="PTHR36106:SF3">
    <property type="entry name" value="ANAEROBIC C4-DICARBOXYLATE TRANSPORTER DCUB"/>
    <property type="match status" value="1"/>
</dbReference>
<keyword evidence="7 9" id="KW-1133">Transmembrane helix</keyword>
<dbReference type="KEGG" id="cfk:CFRA_07525"/>
<evidence type="ECO:0000256" key="5">
    <source>
        <dbReference type="ARBA" id="ARBA00022519"/>
    </source>
</evidence>
<feature type="transmembrane region" description="Helical" evidence="9">
    <location>
        <begin position="438"/>
        <end position="460"/>
    </location>
</feature>
<evidence type="ECO:0000256" key="9">
    <source>
        <dbReference type="SAM" id="Phobius"/>
    </source>
</evidence>
<evidence type="ECO:0000256" key="7">
    <source>
        <dbReference type="ARBA" id="ARBA00022989"/>
    </source>
</evidence>
<sequence>MLASILDPTSGVAIVLQILVILGCLLTGTRFGGIGLGLISGIGLVILVFLFGLAPGEPPVSVMLTIVAVIGCAATLQQGKGLDVMMQFAEKLLRKKPEMVTILAPITTWSLTVLCGTGHVVYTMFPIIQDIALKKGIRPERPMAVSSTAAQMGITASPVSVATVSLASILAENAGITHVSFSIPQILMVAMPASLSGVLLAALWSMRRGKDLDKDPAFQERMKDPEFAAQLEGQGQTLIGKTFPPSAYRAVWIFFTVIVLVVILGAFEGLRPSFPDDDGAAKPLSMNLVIQMLMLVGGAVILLACKVDHKKIASTAVFKAGMTAVFSVFGVAWMADTFFSAHLDQLTDVLGEVVAAAPWTYALALLITSKLVNSQGAALVAIAPIGLALGVDPVVVIGFYGAAYGYWILPTYPSDLACIGFDTTGTTRIGKFVINHSFLIPGAICVFTSCVVGSGLAQLLL</sequence>
<keyword evidence="6 9" id="KW-0812">Transmembrane</keyword>
<feature type="transmembrane region" description="Helical" evidence="9">
    <location>
        <begin position="247"/>
        <end position="267"/>
    </location>
</feature>
<dbReference type="PIRSF" id="PIRSF004539">
    <property type="entry name" value="C4-dicrbxl_trns"/>
    <property type="match status" value="1"/>
</dbReference>
<feature type="transmembrane region" description="Helical" evidence="9">
    <location>
        <begin position="355"/>
        <end position="372"/>
    </location>
</feature>
<accession>A0A1L7CTF6</accession>
<feature type="transmembrane region" description="Helical" evidence="9">
    <location>
        <begin position="99"/>
        <end position="128"/>
    </location>
</feature>
<evidence type="ECO:0000256" key="4">
    <source>
        <dbReference type="ARBA" id="ARBA00022475"/>
    </source>
</evidence>
<evidence type="ECO:0000313" key="10">
    <source>
        <dbReference type="EMBL" id="APT89134.1"/>
    </source>
</evidence>
<keyword evidence="11" id="KW-1185">Reference proteome</keyword>
<dbReference type="Pfam" id="PF03605">
    <property type="entry name" value="DcuA_DcuB"/>
    <property type="match status" value="1"/>
</dbReference>
<evidence type="ECO:0000256" key="1">
    <source>
        <dbReference type="ARBA" id="ARBA00004429"/>
    </source>
</evidence>
<dbReference type="InterPro" id="IPR004668">
    <property type="entry name" value="Anaer_Dcu_memb_transpt"/>
</dbReference>
<feature type="transmembrane region" description="Helical" evidence="9">
    <location>
        <begin position="183"/>
        <end position="204"/>
    </location>
</feature>
<comment type="similarity">
    <text evidence="2">Belongs to the DcuA/DcuB transporter (TC 2.A.13.1) family.</text>
</comment>
<feature type="transmembrane region" description="Helical" evidence="9">
    <location>
        <begin position="34"/>
        <end position="53"/>
    </location>
</feature>
<feature type="transmembrane region" description="Helical" evidence="9">
    <location>
        <begin position="287"/>
        <end position="305"/>
    </location>
</feature>
<evidence type="ECO:0000256" key="2">
    <source>
        <dbReference type="ARBA" id="ARBA00006413"/>
    </source>
</evidence>
<gene>
    <name evidence="10" type="ORF">CFRA_07525</name>
</gene>
<protein>
    <submittedName>
        <fullName evidence="10">C4-dicarboxylate transporter</fullName>
    </submittedName>
</protein>
<evidence type="ECO:0000256" key="3">
    <source>
        <dbReference type="ARBA" id="ARBA00022448"/>
    </source>
</evidence>
<reference evidence="10 11" key="1">
    <citation type="submission" date="2014-08" db="EMBL/GenBank/DDBJ databases">
        <title>Complete genome sequence of Corynebacterium frankenforstense ST18(T) (=DSM 45800(T)), isolated from raw cow milk.</title>
        <authorList>
            <person name="Ruckert C."/>
            <person name="Albersmeier A."/>
            <person name="Winkler A."/>
            <person name="Lipski A."/>
            <person name="Kalinowski J."/>
        </authorList>
    </citation>
    <scope>NUCLEOTIDE SEQUENCE [LARGE SCALE GENOMIC DNA]</scope>
    <source>
        <strain evidence="10 11">ST18</strain>
    </source>
</reference>
<dbReference type="EMBL" id="CP009247">
    <property type="protein sequence ID" value="APT89134.1"/>
    <property type="molecule type" value="Genomic_DNA"/>
</dbReference>
<dbReference type="NCBIfam" id="TIGR00770">
    <property type="entry name" value="Dcu"/>
    <property type="match status" value="1"/>
</dbReference>
<dbReference type="GO" id="GO:0005886">
    <property type="term" value="C:plasma membrane"/>
    <property type="evidence" value="ECO:0007669"/>
    <property type="project" value="UniProtKB-SubCell"/>
</dbReference>
<evidence type="ECO:0000256" key="8">
    <source>
        <dbReference type="ARBA" id="ARBA00023136"/>
    </source>
</evidence>
<dbReference type="PANTHER" id="PTHR36106">
    <property type="entry name" value="ANAEROBIC C4-DICARBOXYLATE TRANSPORTER DCUB"/>
    <property type="match status" value="1"/>
</dbReference>
<keyword evidence="8 9" id="KW-0472">Membrane</keyword>
<dbReference type="RefSeq" id="WP_075664115.1">
    <property type="nucleotide sequence ID" value="NZ_CP009247.1"/>
</dbReference>
<keyword evidence="3" id="KW-0813">Transport</keyword>
<feature type="transmembrane region" description="Helical" evidence="9">
    <location>
        <begin position="149"/>
        <end position="171"/>
    </location>
</feature>
<evidence type="ECO:0000256" key="6">
    <source>
        <dbReference type="ARBA" id="ARBA00022692"/>
    </source>
</evidence>
<dbReference type="OrthoDB" id="9770910at2"/>
<dbReference type="NCBIfam" id="NF009136">
    <property type="entry name" value="PRK12489.1"/>
    <property type="match status" value="1"/>
</dbReference>
<dbReference type="Proteomes" id="UP000185434">
    <property type="component" value="Chromosome"/>
</dbReference>
<dbReference type="STRING" id="1437875.CFRA_07525"/>
<feature type="transmembrane region" description="Helical" evidence="9">
    <location>
        <begin position="317"/>
        <end position="335"/>
    </location>
</feature>
<comment type="subcellular location">
    <subcellularLocation>
        <location evidence="1">Cell inner membrane</location>
        <topology evidence="1">Multi-pass membrane protein</topology>
    </subcellularLocation>
</comment>
<dbReference type="AlphaFoldDB" id="A0A1L7CTF6"/>
<dbReference type="NCBIfam" id="NF006927">
    <property type="entry name" value="PRK09412.1"/>
    <property type="match status" value="1"/>
</dbReference>
<feature type="transmembrane region" description="Helical" evidence="9">
    <location>
        <begin position="379"/>
        <end position="407"/>
    </location>
</feature>
<proteinExistence type="inferred from homology"/>
<dbReference type="GO" id="GO:0015556">
    <property type="term" value="F:C4-dicarboxylate transmembrane transporter activity"/>
    <property type="evidence" value="ECO:0007669"/>
    <property type="project" value="InterPro"/>
</dbReference>
<organism evidence="10 11">
    <name type="scientific">Corynebacterium frankenforstense DSM 45800</name>
    <dbReference type="NCBI Taxonomy" id="1437875"/>
    <lineage>
        <taxon>Bacteria</taxon>
        <taxon>Bacillati</taxon>
        <taxon>Actinomycetota</taxon>
        <taxon>Actinomycetes</taxon>
        <taxon>Mycobacteriales</taxon>
        <taxon>Corynebacteriaceae</taxon>
        <taxon>Corynebacterium</taxon>
    </lineage>
</organism>